<evidence type="ECO:0000256" key="2">
    <source>
        <dbReference type="ARBA" id="ARBA00012438"/>
    </source>
</evidence>
<feature type="transmembrane region" description="Helical" evidence="3">
    <location>
        <begin position="61"/>
        <end position="82"/>
    </location>
</feature>
<evidence type="ECO:0000259" key="4">
    <source>
        <dbReference type="PROSITE" id="PS50109"/>
    </source>
</evidence>
<feature type="transmembrane region" description="Helical" evidence="3">
    <location>
        <begin position="157"/>
        <end position="176"/>
    </location>
</feature>
<keyword evidence="3" id="KW-1133">Transmembrane helix</keyword>
<organism evidence="7 8">
    <name type="scientific">Vibrio eleionomae</name>
    <dbReference type="NCBI Taxonomy" id="2653505"/>
    <lineage>
        <taxon>Bacteria</taxon>
        <taxon>Pseudomonadati</taxon>
        <taxon>Pseudomonadota</taxon>
        <taxon>Gammaproteobacteria</taxon>
        <taxon>Vibrionales</taxon>
        <taxon>Vibrionaceae</taxon>
        <taxon>Vibrio</taxon>
    </lineage>
</organism>
<dbReference type="EC" id="2.7.13.3" evidence="2"/>
<dbReference type="InterPro" id="IPR003594">
    <property type="entry name" value="HATPase_dom"/>
</dbReference>
<reference evidence="7 8" key="1">
    <citation type="submission" date="2019-10" db="EMBL/GenBank/DDBJ databases">
        <title>Vibrio sp. nov. isolated from a shrimp pond.</title>
        <authorList>
            <person name="Gomez-Gil B."/>
            <person name="Enciso-Ibarra J."/>
            <person name="Enciso-Ibarra K."/>
            <person name="Bolan-Mejia C."/>
        </authorList>
    </citation>
    <scope>NUCLEOTIDE SEQUENCE [LARGE SCALE GENOMIC DNA]</scope>
    <source>
        <strain evidence="7 8">CAIM 722</strain>
    </source>
</reference>
<dbReference type="GO" id="GO:0016020">
    <property type="term" value="C:membrane"/>
    <property type="evidence" value="ECO:0007669"/>
    <property type="project" value="UniProtKB-UniRule"/>
</dbReference>
<name>A0A7X4RWL1_9VIBR</name>
<dbReference type="NCBIfam" id="TIGR00229">
    <property type="entry name" value="sensory_box"/>
    <property type="match status" value="1"/>
</dbReference>
<protein>
    <recommendedName>
        <fullName evidence="2">histidine kinase</fullName>
        <ecNumber evidence="2">2.7.13.3</ecNumber>
    </recommendedName>
</protein>
<dbReference type="InterPro" id="IPR036890">
    <property type="entry name" value="HATPase_C_sf"/>
</dbReference>
<dbReference type="Pfam" id="PF13426">
    <property type="entry name" value="PAS_9"/>
    <property type="match status" value="1"/>
</dbReference>
<feature type="transmembrane region" description="Helical" evidence="3">
    <location>
        <begin position="94"/>
        <end position="113"/>
    </location>
</feature>
<keyword evidence="3" id="KW-0812">Transmembrane</keyword>
<dbReference type="InterPro" id="IPR005330">
    <property type="entry name" value="MHYT_dom"/>
</dbReference>
<dbReference type="PROSITE" id="PS50924">
    <property type="entry name" value="MHYT"/>
    <property type="match status" value="1"/>
</dbReference>
<dbReference type="InterPro" id="IPR035965">
    <property type="entry name" value="PAS-like_dom_sf"/>
</dbReference>
<dbReference type="PANTHER" id="PTHR43065:SF50">
    <property type="entry name" value="HISTIDINE KINASE"/>
    <property type="match status" value="1"/>
</dbReference>
<feature type="domain" description="PAC" evidence="5">
    <location>
        <begin position="335"/>
        <end position="387"/>
    </location>
</feature>
<dbReference type="PROSITE" id="PS50113">
    <property type="entry name" value="PAC"/>
    <property type="match status" value="1"/>
</dbReference>
<dbReference type="SMART" id="SM00387">
    <property type="entry name" value="HATPase_c"/>
    <property type="match status" value="1"/>
</dbReference>
<dbReference type="SUPFAM" id="SSF55785">
    <property type="entry name" value="PYP-like sensor domain (PAS domain)"/>
    <property type="match status" value="1"/>
</dbReference>
<dbReference type="PRINTS" id="PR00344">
    <property type="entry name" value="BCTRLSENSOR"/>
</dbReference>
<dbReference type="RefSeq" id="WP_161157966.1">
    <property type="nucleotide sequence ID" value="NZ_WEKT01000058.1"/>
</dbReference>
<sequence length="671" mass="74706">MELWHEQALNSAQIVPLEWHFNQYLVLISLLLSVLAAFGGLSILQGAWITKHMNTLPKWRLISSVLLGTGIWVTQYICLLAIDVPINVQFHPILLFASIVMPIISSWLTFGLLQQEQRTLSDTIFAAFIFTSGMVAMLLAARQALELPGEGDIDIRGLLTSLGGTFLLTAISLSLISNRAHQTLRSRVVIGGILGGAIFILPYTALFSLQFHVSGDLVKGNVIHFHNDAIAMTALVMAFFILMILFSLTTLSQIQQDSEVTERLVSREKDIIDSFMDGLLIINSQGDVLSINPVGQTLLGLTNVPISKLRLRAILPSFDINNMVSPTYSGLSDLSHIRTMAMTYQGTQFPCEFTLSRMSVQEGNNALFTLLIRDITEQLSLEQQLRRTHKMESIGQLSAGVAHEINSPAQYVTNNITFLKEGFERLLHTHRLLQPSERDIQDPHTYQNRVISLLNDPELKFIIEEVPQAVEQSLDGMKQVNSIVKAMKSFTNPSEERLQYIDLTEAIRATITVASSQWNGKAVVNTELSDELSSVPCYRDLFNQVVLNLLSNAIHAIEDQKKNRTDFQGVITLKTWRSKHHAVITITDNGLGIPEDIIDRIFDPFFTTREVGQGSGQGLSHVYSTIVDKHNGIINVESQVGVKTTFTIKLPLIINDGHQTMDKVDENLISG</sequence>
<keyword evidence="8" id="KW-1185">Reference proteome</keyword>
<dbReference type="InterPro" id="IPR000014">
    <property type="entry name" value="PAS"/>
</dbReference>
<dbReference type="PROSITE" id="PS50109">
    <property type="entry name" value="HIS_KIN"/>
    <property type="match status" value="1"/>
</dbReference>
<dbReference type="Gene3D" id="3.30.450.20">
    <property type="entry name" value="PAS domain"/>
    <property type="match status" value="1"/>
</dbReference>
<proteinExistence type="predicted"/>
<feature type="transmembrane region" description="Helical" evidence="3">
    <location>
        <begin position="125"/>
        <end position="145"/>
    </location>
</feature>
<comment type="catalytic activity">
    <reaction evidence="1">
        <text>ATP + protein L-histidine = ADP + protein N-phospho-L-histidine.</text>
        <dbReference type="EC" id="2.7.13.3"/>
    </reaction>
</comment>
<gene>
    <name evidence="7" type="ORF">F9817_20105</name>
</gene>
<dbReference type="Pfam" id="PF03707">
    <property type="entry name" value="MHYT"/>
    <property type="match status" value="1"/>
</dbReference>
<dbReference type="Gene3D" id="3.30.565.10">
    <property type="entry name" value="Histidine kinase-like ATPase, C-terminal domain"/>
    <property type="match status" value="1"/>
</dbReference>
<keyword evidence="3" id="KW-0472">Membrane</keyword>
<evidence type="ECO:0000313" key="8">
    <source>
        <dbReference type="Proteomes" id="UP000462621"/>
    </source>
</evidence>
<feature type="transmembrane region" description="Helical" evidence="3">
    <location>
        <begin position="24"/>
        <end position="49"/>
    </location>
</feature>
<feature type="domain" description="MHYT" evidence="6">
    <location>
        <begin position="21"/>
        <end position="212"/>
    </location>
</feature>
<accession>A0A7X4RWL1</accession>
<feature type="domain" description="Histidine kinase" evidence="4">
    <location>
        <begin position="400"/>
        <end position="654"/>
    </location>
</feature>
<dbReference type="InterPro" id="IPR004358">
    <property type="entry name" value="Sig_transdc_His_kin-like_C"/>
</dbReference>
<comment type="caution">
    <text evidence="7">The sequence shown here is derived from an EMBL/GenBank/DDBJ whole genome shotgun (WGS) entry which is preliminary data.</text>
</comment>
<dbReference type="Pfam" id="PF02518">
    <property type="entry name" value="HATPase_c"/>
    <property type="match status" value="1"/>
</dbReference>
<dbReference type="InterPro" id="IPR005467">
    <property type="entry name" value="His_kinase_dom"/>
</dbReference>
<dbReference type="InterPro" id="IPR000700">
    <property type="entry name" value="PAS-assoc_C"/>
</dbReference>
<evidence type="ECO:0000256" key="1">
    <source>
        <dbReference type="ARBA" id="ARBA00000085"/>
    </source>
</evidence>
<evidence type="ECO:0000313" key="7">
    <source>
        <dbReference type="EMBL" id="MZI95485.1"/>
    </source>
</evidence>
<dbReference type="PANTHER" id="PTHR43065">
    <property type="entry name" value="SENSOR HISTIDINE KINASE"/>
    <property type="match status" value="1"/>
</dbReference>
<evidence type="ECO:0000259" key="6">
    <source>
        <dbReference type="PROSITE" id="PS50924"/>
    </source>
</evidence>
<dbReference type="Proteomes" id="UP000462621">
    <property type="component" value="Unassembled WGS sequence"/>
</dbReference>
<dbReference type="SUPFAM" id="SSF55874">
    <property type="entry name" value="ATPase domain of HSP90 chaperone/DNA topoisomerase II/histidine kinase"/>
    <property type="match status" value="1"/>
</dbReference>
<feature type="transmembrane region" description="Helical" evidence="3">
    <location>
        <begin position="229"/>
        <end position="248"/>
    </location>
</feature>
<evidence type="ECO:0000259" key="5">
    <source>
        <dbReference type="PROSITE" id="PS50113"/>
    </source>
</evidence>
<dbReference type="AlphaFoldDB" id="A0A7X4RWL1"/>
<dbReference type="EMBL" id="WEKT01000058">
    <property type="protein sequence ID" value="MZI95485.1"/>
    <property type="molecule type" value="Genomic_DNA"/>
</dbReference>
<feature type="transmembrane region" description="Helical" evidence="3">
    <location>
        <begin position="188"/>
        <end position="209"/>
    </location>
</feature>
<dbReference type="GO" id="GO:0004673">
    <property type="term" value="F:protein histidine kinase activity"/>
    <property type="evidence" value="ECO:0007669"/>
    <property type="project" value="UniProtKB-EC"/>
</dbReference>
<evidence type="ECO:0000256" key="3">
    <source>
        <dbReference type="PROSITE-ProRule" id="PRU00244"/>
    </source>
</evidence>
<dbReference type="Gene3D" id="1.10.287.130">
    <property type="match status" value="1"/>
</dbReference>